<accession>A0AAF0Q2Y8</accession>
<dbReference type="PANTHER" id="PTHR33116">
    <property type="entry name" value="REVERSE TRANSCRIPTASE ZINC-BINDING DOMAIN-CONTAINING PROTEIN-RELATED-RELATED"/>
    <property type="match status" value="1"/>
</dbReference>
<dbReference type="Pfam" id="PF00078">
    <property type="entry name" value="RVT_1"/>
    <property type="match status" value="1"/>
</dbReference>
<dbReference type="EMBL" id="CP133613">
    <property type="protein sequence ID" value="WMV15423.1"/>
    <property type="molecule type" value="Genomic_DNA"/>
</dbReference>
<dbReference type="InterPro" id="IPR043502">
    <property type="entry name" value="DNA/RNA_pol_sf"/>
</dbReference>
<dbReference type="CDD" id="cd01650">
    <property type="entry name" value="RT_nLTR_like"/>
    <property type="match status" value="1"/>
</dbReference>
<dbReference type="Pfam" id="PF13966">
    <property type="entry name" value="zf-RVT"/>
    <property type="match status" value="1"/>
</dbReference>
<protein>
    <recommendedName>
        <fullName evidence="1">Reverse transcriptase domain-containing protein</fullName>
    </recommendedName>
</protein>
<dbReference type="InterPro" id="IPR026960">
    <property type="entry name" value="RVT-Znf"/>
</dbReference>
<name>A0AAF0Q2Y8_SOLVR</name>
<reference evidence="2" key="1">
    <citation type="submission" date="2023-08" db="EMBL/GenBank/DDBJ databases">
        <title>A de novo genome assembly of Solanum verrucosum Schlechtendal, a Mexican diploid species geographically isolated from the other diploid A-genome species in potato relatives.</title>
        <authorList>
            <person name="Hosaka K."/>
        </authorList>
    </citation>
    <scope>NUCLEOTIDE SEQUENCE</scope>
    <source>
        <tissue evidence="2">Young leaves</tissue>
    </source>
</reference>
<feature type="domain" description="Reverse transcriptase" evidence="1">
    <location>
        <begin position="1"/>
        <end position="307"/>
    </location>
</feature>
<dbReference type="Proteomes" id="UP001234989">
    <property type="component" value="Chromosome 2"/>
</dbReference>
<evidence type="ECO:0000313" key="3">
    <source>
        <dbReference type="Proteomes" id="UP001234989"/>
    </source>
</evidence>
<dbReference type="PANTHER" id="PTHR33116:SF85">
    <property type="entry name" value="REVERSE TRANSCRIPTASE ZINC-BINDING DOMAIN-CONTAINING PROTEIN"/>
    <property type="match status" value="1"/>
</dbReference>
<evidence type="ECO:0000313" key="2">
    <source>
        <dbReference type="EMBL" id="WMV15423.1"/>
    </source>
</evidence>
<keyword evidence="3" id="KW-1185">Reference proteome</keyword>
<dbReference type="AlphaFoldDB" id="A0AAF0Q2Y8"/>
<dbReference type="InterPro" id="IPR000477">
    <property type="entry name" value="RT_dom"/>
</dbReference>
<gene>
    <name evidence="2" type="ORF">MTR67_008808</name>
</gene>
<dbReference type="SUPFAM" id="SSF56672">
    <property type="entry name" value="DNA/RNA polymerases"/>
    <property type="match status" value="1"/>
</dbReference>
<sequence>MNHKINAEDNFMLQKEFEDQEIWDSVKLCASDKAPGPDGFTMAFYTHCWEVIGKDVIATIKNFHESVYKIISKILTERIKMVMHKLVDPQQLAFIKGRQIMDAILMANECVDARTRSRAPGILCKLDIQKAYDHLNWKYLLETLSKRGFGGRWLRWMKFCISTVKFSVLINGTPTGFFSSQRGLRQGDPLSPFLFIIAMEGINDMLKIAQEKSRLRGFRVSSRVGADLEITHLQYADDTLVLCDANKNQLKILRVIFVLFEAISGLHINWNKSFLYPVNEVHDLPSLARILGGRTGDLPTTYLGMPLGAKSKSIGIWNGVIEKCEKRLVNWKSQYLSLGGRLTLINSVLDSMPTYMMSLFPIPDGVIDKLDALRRNFLWEGNSETKKFHLVKWDTLIESKQAAGMGIRNLKIQNQCLMMKWLWRFASSEQALWKDVIQTKYEMEDPWITKTVTSTYGSSHRRAIRNHWPKLRENCSIKLRNGRKTSFWEDRWIEQGSLKTLFLDIFTLNQQQRATVAEIWSNQGWNLSFRRPLNDWEIQRLVEFYKVLGQFKGTIDAQDSLGWQDHNRDNFSVRRAYKKLNPCNSQRNGWPWKLIWKTKIPYKVSCFTWLLAKQAVLTQENLMKRNIQLSPRCLLCGEEEVETVNHLFLHCRIINIL</sequence>
<organism evidence="2 3">
    <name type="scientific">Solanum verrucosum</name>
    <dbReference type="NCBI Taxonomy" id="315347"/>
    <lineage>
        <taxon>Eukaryota</taxon>
        <taxon>Viridiplantae</taxon>
        <taxon>Streptophyta</taxon>
        <taxon>Embryophyta</taxon>
        <taxon>Tracheophyta</taxon>
        <taxon>Spermatophyta</taxon>
        <taxon>Magnoliopsida</taxon>
        <taxon>eudicotyledons</taxon>
        <taxon>Gunneridae</taxon>
        <taxon>Pentapetalae</taxon>
        <taxon>asterids</taxon>
        <taxon>lamiids</taxon>
        <taxon>Solanales</taxon>
        <taxon>Solanaceae</taxon>
        <taxon>Solanoideae</taxon>
        <taxon>Solaneae</taxon>
        <taxon>Solanum</taxon>
    </lineage>
</organism>
<proteinExistence type="predicted"/>
<dbReference type="PROSITE" id="PS50878">
    <property type="entry name" value="RT_POL"/>
    <property type="match status" value="1"/>
</dbReference>
<evidence type="ECO:0000259" key="1">
    <source>
        <dbReference type="PROSITE" id="PS50878"/>
    </source>
</evidence>